<dbReference type="AlphaFoldDB" id="A0A8X6TV56"/>
<reference evidence="1" key="1">
    <citation type="submission" date="2020-08" db="EMBL/GenBank/DDBJ databases">
        <title>Multicomponent nature underlies the extraordinary mechanical properties of spider dragline silk.</title>
        <authorList>
            <person name="Kono N."/>
            <person name="Nakamura H."/>
            <person name="Mori M."/>
            <person name="Yoshida Y."/>
            <person name="Ohtoshi R."/>
            <person name="Malay A.D."/>
            <person name="Moran D.A.P."/>
            <person name="Tomita M."/>
            <person name="Numata K."/>
            <person name="Arakawa K."/>
        </authorList>
    </citation>
    <scope>NUCLEOTIDE SEQUENCE</scope>
</reference>
<accession>A0A8X6TV56</accession>
<dbReference type="EMBL" id="BMAW01114026">
    <property type="protein sequence ID" value="GFT59887.1"/>
    <property type="molecule type" value="Genomic_DNA"/>
</dbReference>
<organism evidence="1 2">
    <name type="scientific">Nephila pilipes</name>
    <name type="common">Giant wood spider</name>
    <name type="synonym">Nephila maculata</name>
    <dbReference type="NCBI Taxonomy" id="299642"/>
    <lineage>
        <taxon>Eukaryota</taxon>
        <taxon>Metazoa</taxon>
        <taxon>Ecdysozoa</taxon>
        <taxon>Arthropoda</taxon>
        <taxon>Chelicerata</taxon>
        <taxon>Arachnida</taxon>
        <taxon>Araneae</taxon>
        <taxon>Araneomorphae</taxon>
        <taxon>Entelegynae</taxon>
        <taxon>Araneoidea</taxon>
        <taxon>Nephilidae</taxon>
        <taxon>Nephila</taxon>
    </lineage>
</organism>
<comment type="caution">
    <text evidence="1">The sequence shown here is derived from an EMBL/GenBank/DDBJ whole genome shotgun (WGS) entry which is preliminary data.</text>
</comment>
<gene>
    <name evidence="1" type="ORF">NPIL_10521</name>
</gene>
<dbReference type="Proteomes" id="UP000887013">
    <property type="component" value="Unassembled WGS sequence"/>
</dbReference>
<name>A0A8X6TV56_NEPPI</name>
<evidence type="ECO:0000313" key="2">
    <source>
        <dbReference type="Proteomes" id="UP000887013"/>
    </source>
</evidence>
<keyword evidence="2" id="KW-1185">Reference proteome</keyword>
<feature type="non-terminal residue" evidence="1">
    <location>
        <position position="1"/>
    </location>
</feature>
<proteinExistence type="predicted"/>
<protein>
    <submittedName>
        <fullName evidence="1">Uncharacterized protein</fullName>
    </submittedName>
</protein>
<evidence type="ECO:0000313" key="1">
    <source>
        <dbReference type="EMBL" id="GFT59887.1"/>
    </source>
</evidence>
<sequence>AAIKLMTRYGLHCSIPRSVTTSVALVQNSRRVFPLKDCSKES</sequence>